<dbReference type="Gene3D" id="2.60.120.280">
    <property type="entry name" value="Regulatory protein AraC"/>
    <property type="match status" value="1"/>
</dbReference>
<dbReference type="Proteomes" id="UP000031967">
    <property type="component" value="Unassembled WGS sequence"/>
</dbReference>
<dbReference type="InterPro" id="IPR018062">
    <property type="entry name" value="HTH_AraC-typ_CS"/>
</dbReference>
<dbReference type="Gene3D" id="1.10.10.60">
    <property type="entry name" value="Homeodomain-like"/>
    <property type="match status" value="1"/>
</dbReference>
<dbReference type="InterPro" id="IPR003313">
    <property type="entry name" value="AraC-bd"/>
</dbReference>
<feature type="domain" description="HTH araC/xylS-type" evidence="4">
    <location>
        <begin position="185"/>
        <end position="283"/>
    </location>
</feature>
<dbReference type="Pfam" id="PF02311">
    <property type="entry name" value="AraC_binding"/>
    <property type="match status" value="1"/>
</dbReference>
<dbReference type="RefSeq" id="WP_041052654.1">
    <property type="nucleotide sequence ID" value="NZ_JXAK01000117.1"/>
</dbReference>
<keyword evidence="1" id="KW-0805">Transcription regulation</keyword>
<keyword evidence="2" id="KW-0238">DNA-binding</keyword>
<organism evidence="5 6">
    <name type="scientific">Gordoniibacillus kamchatkensis</name>
    <dbReference type="NCBI Taxonomy" id="1590651"/>
    <lineage>
        <taxon>Bacteria</taxon>
        <taxon>Bacillati</taxon>
        <taxon>Bacillota</taxon>
        <taxon>Bacilli</taxon>
        <taxon>Bacillales</taxon>
        <taxon>Paenibacillaceae</taxon>
        <taxon>Gordoniibacillus</taxon>
    </lineage>
</organism>
<accession>A0ABR5A584</accession>
<dbReference type="SUPFAM" id="SSF46689">
    <property type="entry name" value="Homeodomain-like"/>
    <property type="match status" value="1"/>
</dbReference>
<keyword evidence="6" id="KW-1185">Reference proteome</keyword>
<evidence type="ECO:0000256" key="2">
    <source>
        <dbReference type="ARBA" id="ARBA00023125"/>
    </source>
</evidence>
<dbReference type="InterPro" id="IPR037923">
    <property type="entry name" value="HTH-like"/>
</dbReference>
<dbReference type="InterPro" id="IPR009057">
    <property type="entry name" value="Homeodomain-like_sf"/>
</dbReference>
<evidence type="ECO:0000313" key="5">
    <source>
        <dbReference type="EMBL" id="KIL36082.1"/>
    </source>
</evidence>
<comment type="caution">
    <text evidence="5">The sequence shown here is derived from an EMBL/GenBank/DDBJ whole genome shotgun (WGS) entry which is preliminary data.</text>
</comment>
<dbReference type="InterPro" id="IPR018060">
    <property type="entry name" value="HTH_AraC"/>
</dbReference>
<evidence type="ECO:0000256" key="3">
    <source>
        <dbReference type="ARBA" id="ARBA00023163"/>
    </source>
</evidence>
<dbReference type="PROSITE" id="PS01124">
    <property type="entry name" value="HTH_ARAC_FAMILY_2"/>
    <property type="match status" value="1"/>
</dbReference>
<name>A0ABR5A584_9BACL</name>
<dbReference type="Pfam" id="PF12833">
    <property type="entry name" value="HTH_18"/>
    <property type="match status" value="1"/>
</dbReference>
<proteinExistence type="predicted"/>
<evidence type="ECO:0000259" key="4">
    <source>
        <dbReference type="PROSITE" id="PS01124"/>
    </source>
</evidence>
<dbReference type="SMART" id="SM00342">
    <property type="entry name" value="HTH_ARAC"/>
    <property type="match status" value="1"/>
</dbReference>
<dbReference type="PANTHER" id="PTHR43280">
    <property type="entry name" value="ARAC-FAMILY TRANSCRIPTIONAL REGULATOR"/>
    <property type="match status" value="1"/>
</dbReference>
<dbReference type="SUPFAM" id="SSF51215">
    <property type="entry name" value="Regulatory protein AraC"/>
    <property type="match status" value="1"/>
</dbReference>
<dbReference type="PROSITE" id="PS00041">
    <property type="entry name" value="HTH_ARAC_FAMILY_1"/>
    <property type="match status" value="1"/>
</dbReference>
<dbReference type="PANTHER" id="PTHR43280:SF2">
    <property type="entry name" value="HTH-TYPE TRANSCRIPTIONAL REGULATOR EXSA"/>
    <property type="match status" value="1"/>
</dbReference>
<reference evidence="5 6" key="1">
    <citation type="submission" date="2014-12" db="EMBL/GenBank/DDBJ databases">
        <title>Draft genome sequence of Paenibacillus kamchatkensis strain B-2647.</title>
        <authorList>
            <person name="Karlyshev A.V."/>
            <person name="Kudryashova E.B."/>
        </authorList>
    </citation>
    <scope>NUCLEOTIDE SEQUENCE [LARGE SCALE GENOMIC DNA]</scope>
    <source>
        <strain evidence="5 6">VKM B-2647</strain>
    </source>
</reference>
<sequence>MTVYMDYTISSKPIRIVDRTTDRSKLNVKSLSLVSVGHLPSRTLYRRRATFQHHAVVYIAAGSGTYCVNGGETQIVRAGSLFLFFPGAVFDYGPGPGEAWDEFYFTLEGTRVEEWLDTWLTEPARVRQTDDDDAQKSKIDRIFALMESGVPANLDRAALLVESLTYEWVASAQRAAEPDRDGAAAKLLDDLAASIHEPFDAAAVCERHHVSLSTLRRTVHKHTGYPLNEYVHRLKIAEAKNILLNTGKSVKATADLLGFKDVFYFSRLFKKYVGRSPRDFRETV</sequence>
<evidence type="ECO:0000256" key="1">
    <source>
        <dbReference type="ARBA" id="ARBA00023015"/>
    </source>
</evidence>
<dbReference type="EMBL" id="JXAK01000117">
    <property type="protein sequence ID" value="KIL36082.1"/>
    <property type="molecule type" value="Genomic_DNA"/>
</dbReference>
<evidence type="ECO:0000313" key="6">
    <source>
        <dbReference type="Proteomes" id="UP000031967"/>
    </source>
</evidence>
<gene>
    <name evidence="5" type="ORF">SD70_31925</name>
</gene>
<protein>
    <submittedName>
        <fullName evidence="5">Transcriptional regulator</fullName>
    </submittedName>
</protein>
<keyword evidence="3" id="KW-0804">Transcription</keyword>